<dbReference type="KEGG" id="bfc:BacF7301_18465"/>
<dbReference type="InterPro" id="IPR003959">
    <property type="entry name" value="ATPase_AAA_core"/>
</dbReference>
<dbReference type="EMBL" id="CP050831">
    <property type="protein sequence ID" value="QIU96013.1"/>
    <property type="molecule type" value="Genomic_DNA"/>
</dbReference>
<dbReference type="InterPro" id="IPR027417">
    <property type="entry name" value="P-loop_NTPase"/>
</dbReference>
<dbReference type="AlphaFoldDB" id="A0A6H0KS76"/>
<protein>
    <submittedName>
        <fullName evidence="2">AAA family ATPase</fullName>
    </submittedName>
</protein>
<gene>
    <name evidence="2" type="ORF">BacF7301_18465</name>
</gene>
<sequence length="347" mass="39725">MIERLYLNNFTCFDDSVFDFCKGINIFIGRNGTGKTHILKCLAASMKANALFSQSTSKTKDKFGDLLSEKLIGYFKPDSLGHLVNKYGLGAASVKVELTTGDIAYNFGERASLVKTDNNAYIEQPHFIYIPPREMFSLFEGFISLYERREISFDETYLDLAKAMDVSPLKNEALKRAKDMLAPILAKWNIDVMRKGNRFYVIDDSQEYEAHLVAEGLRKVATILYLCINGELRPGSILFWDEPESNMNPNLISIIVDLLMELAQKHGIQIFLSTHDYLLSHKLSMMAEYAEETSPAMRFFSLYKDGHRVEAEIANQLVDIAHNPILEEYSAFYDLENEYIKRHNERV</sequence>
<reference evidence="2 3" key="1">
    <citation type="submission" date="2020-03" db="EMBL/GenBank/DDBJ databases">
        <title>Genomic analysis of Bacteroides faecium CBA7301.</title>
        <authorList>
            <person name="Kim J."/>
            <person name="Roh S.W."/>
        </authorList>
    </citation>
    <scope>NUCLEOTIDE SEQUENCE [LARGE SCALE GENOMIC DNA]</scope>
    <source>
        <strain evidence="2 3">CBA7301</strain>
    </source>
</reference>
<evidence type="ECO:0000313" key="3">
    <source>
        <dbReference type="Proteomes" id="UP000501780"/>
    </source>
</evidence>
<organism evidence="2 3">
    <name type="scientific">Bacteroides faecium</name>
    <dbReference type="NCBI Taxonomy" id="2715212"/>
    <lineage>
        <taxon>Bacteria</taxon>
        <taxon>Pseudomonadati</taxon>
        <taxon>Bacteroidota</taxon>
        <taxon>Bacteroidia</taxon>
        <taxon>Bacteroidales</taxon>
        <taxon>Bacteroidaceae</taxon>
        <taxon>Bacteroides</taxon>
    </lineage>
</organism>
<dbReference type="GO" id="GO:0016887">
    <property type="term" value="F:ATP hydrolysis activity"/>
    <property type="evidence" value="ECO:0007669"/>
    <property type="project" value="InterPro"/>
</dbReference>
<evidence type="ECO:0000259" key="1">
    <source>
        <dbReference type="Pfam" id="PF13304"/>
    </source>
</evidence>
<accession>A0A6H0KS76</accession>
<name>A0A6H0KS76_9BACE</name>
<dbReference type="Gene3D" id="3.40.50.300">
    <property type="entry name" value="P-loop containing nucleotide triphosphate hydrolases"/>
    <property type="match status" value="1"/>
</dbReference>
<dbReference type="PANTHER" id="PTHR43581">
    <property type="entry name" value="ATP/GTP PHOSPHATASE"/>
    <property type="match status" value="1"/>
</dbReference>
<dbReference type="SUPFAM" id="SSF52540">
    <property type="entry name" value="P-loop containing nucleoside triphosphate hydrolases"/>
    <property type="match status" value="1"/>
</dbReference>
<dbReference type="Pfam" id="PF13304">
    <property type="entry name" value="AAA_21"/>
    <property type="match status" value="1"/>
</dbReference>
<dbReference type="RefSeq" id="WP_167965111.1">
    <property type="nucleotide sequence ID" value="NZ_CP050831.1"/>
</dbReference>
<dbReference type="CDD" id="cd00267">
    <property type="entry name" value="ABC_ATPase"/>
    <property type="match status" value="1"/>
</dbReference>
<dbReference type="GO" id="GO:0005524">
    <property type="term" value="F:ATP binding"/>
    <property type="evidence" value="ECO:0007669"/>
    <property type="project" value="InterPro"/>
</dbReference>
<evidence type="ECO:0000313" key="2">
    <source>
        <dbReference type="EMBL" id="QIU96013.1"/>
    </source>
</evidence>
<feature type="domain" description="ATPase AAA-type core" evidence="1">
    <location>
        <begin position="24"/>
        <end position="279"/>
    </location>
</feature>
<dbReference type="PANTHER" id="PTHR43581:SF2">
    <property type="entry name" value="EXCINUCLEASE ATPASE SUBUNIT"/>
    <property type="match status" value="1"/>
</dbReference>
<dbReference type="InterPro" id="IPR051396">
    <property type="entry name" value="Bact_Antivir_Def_Nuclease"/>
</dbReference>
<proteinExistence type="predicted"/>
<dbReference type="Proteomes" id="UP000501780">
    <property type="component" value="Chromosome"/>
</dbReference>
<keyword evidence="3" id="KW-1185">Reference proteome</keyword>